<dbReference type="Proteomes" id="UP001307889">
    <property type="component" value="Chromosome 2"/>
</dbReference>
<gene>
    <name evidence="2" type="ORF">NTJ_02632</name>
</gene>
<feature type="region of interest" description="Disordered" evidence="1">
    <location>
        <begin position="30"/>
        <end position="50"/>
    </location>
</feature>
<accession>A0ABN7AC10</accession>
<sequence>MEVGVSGMGVGVSGEIAGVGVSGEIAGVGRQMSAGGGRPVRSDLGGGKHVAHSWDEAGATGVSFLQTGHSFEFFPQTMGTTLNFTRRGLSPPKDCIMQQFRGQNMH</sequence>
<name>A0ABN7AC10_9HEMI</name>
<keyword evidence="3" id="KW-1185">Reference proteome</keyword>
<evidence type="ECO:0000256" key="1">
    <source>
        <dbReference type="SAM" id="MobiDB-lite"/>
    </source>
</evidence>
<evidence type="ECO:0000313" key="3">
    <source>
        <dbReference type="Proteomes" id="UP001307889"/>
    </source>
</evidence>
<dbReference type="EMBL" id="AP028910">
    <property type="protein sequence ID" value="BES89826.1"/>
    <property type="molecule type" value="Genomic_DNA"/>
</dbReference>
<reference evidence="2 3" key="1">
    <citation type="submission" date="2023-09" db="EMBL/GenBank/DDBJ databases">
        <title>Nesidiocoris tenuis whole genome shotgun sequence.</title>
        <authorList>
            <person name="Shibata T."/>
            <person name="Shimoda M."/>
            <person name="Kobayashi T."/>
            <person name="Uehara T."/>
        </authorList>
    </citation>
    <scope>NUCLEOTIDE SEQUENCE [LARGE SCALE GENOMIC DNA]</scope>
    <source>
        <strain evidence="2 3">Japan</strain>
    </source>
</reference>
<evidence type="ECO:0000313" key="2">
    <source>
        <dbReference type="EMBL" id="BES89826.1"/>
    </source>
</evidence>
<proteinExistence type="predicted"/>
<organism evidence="2 3">
    <name type="scientific">Nesidiocoris tenuis</name>
    <dbReference type="NCBI Taxonomy" id="355587"/>
    <lineage>
        <taxon>Eukaryota</taxon>
        <taxon>Metazoa</taxon>
        <taxon>Ecdysozoa</taxon>
        <taxon>Arthropoda</taxon>
        <taxon>Hexapoda</taxon>
        <taxon>Insecta</taxon>
        <taxon>Pterygota</taxon>
        <taxon>Neoptera</taxon>
        <taxon>Paraneoptera</taxon>
        <taxon>Hemiptera</taxon>
        <taxon>Heteroptera</taxon>
        <taxon>Panheteroptera</taxon>
        <taxon>Cimicomorpha</taxon>
        <taxon>Miridae</taxon>
        <taxon>Dicyphina</taxon>
        <taxon>Nesidiocoris</taxon>
    </lineage>
</organism>
<protein>
    <submittedName>
        <fullName evidence="2">Uncharacterized protein</fullName>
    </submittedName>
</protein>
<feature type="compositionally biased region" description="Gly residues" evidence="1">
    <location>
        <begin position="34"/>
        <end position="48"/>
    </location>
</feature>